<dbReference type="AlphaFoldDB" id="S8C1X1"/>
<dbReference type="InterPro" id="IPR002182">
    <property type="entry name" value="NB-ARC"/>
</dbReference>
<dbReference type="Pfam" id="PF00931">
    <property type="entry name" value="NB-ARC"/>
    <property type="match status" value="1"/>
</dbReference>
<organism evidence="4 5">
    <name type="scientific">Dactylellina haptotyla (strain CBS 200.50)</name>
    <name type="common">Nematode-trapping fungus</name>
    <name type="synonym">Monacrosporium haptotylum</name>
    <dbReference type="NCBI Taxonomy" id="1284197"/>
    <lineage>
        <taxon>Eukaryota</taxon>
        <taxon>Fungi</taxon>
        <taxon>Dikarya</taxon>
        <taxon>Ascomycota</taxon>
        <taxon>Pezizomycotina</taxon>
        <taxon>Orbiliomycetes</taxon>
        <taxon>Orbiliales</taxon>
        <taxon>Orbiliaceae</taxon>
        <taxon>Dactylellina</taxon>
    </lineage>
</organism>
<dbReference type="SUPFAM" id="SSF52540">
    <property type="entry name" value="P-loop containing nucleoside triphosphate hydrolases"/>
    <property type="match status" value="1"/>
</dbReference>
<dbReference type="GO" id="GO:0043531">
    <property type="term" value="F:ADP binding"/>
    <property type="evidence" value="ECO:0007669"/>
    <property type="project" value="InterPro"/>
</dbReference>
<feature type="compositionally biased region" description="Polar residues" evidence="1">
    <location>
        <begin position="330"/>
        <end position="339"/>
    </location>
</feature>
<feature type="region of interest" description="Disordered" evidence="1">
    <location>
        <begin position="534"/>
        <end position="553"/>
    </location>
</feature>
<sequence>MSGIEFASAILGILAVGAKVTTCLFDVSQTLANTPEYIKTTLITVKETSLILKQLELYINQVHSVSDDIRSLLSIDHLSETLTGCVLTHSELEKHLDFIKRPEQDVSMFDRGKWLLREKEIKSVVIRLEGHKSTFTLILQILQCHSMRRAQETLDRLSKHMESNAAKDAILQAHLQQYKLNATQNEPVDSQSVYSVDLNNILPDTSGTATITSIDNPGSVLSEQAENTQITRRSLLKYENVLKSSWIYRRIDFSWSKTSILSRSRSERGMNPSILSKETWDTISNIAVYRLPIEAAGVYNSHRYEPTTFENPSGTLPTLEMETEGLPIVNSPQSNSKTKYTPPRSPTEIFAPTEKADKRERRPIYPLNLTFIFPPKLSDELEQLEFPNPHFVSQEGLFQVLAKTILDTGAILDTKNRDGKTSTLVLWGRTGYGKTETVLNFLATEFSPINTNLPHRIWVQASTEDQIVQAYSTLAKQMGLVSRDSTDQRAHTDSLYNWFETTHLRWLLILDNVPNLSTIFNFVPRRSSGTVIITTRDRPSPQNHNNTPGPTRSLRFEKIEGLNEKQAIMIVESYFRDKEADIENEAVKLAEKVGFVPIGLQAAIKYMQEQTTSLNVFNQEWTATEAFLSVCKVGHGYRGPTEGHHALANDLDTDQQLSNLWQEEFSLANVYRRPVALNNFGSRPRATISENCAAIYTWFDIKTINFRILSIILTLSPFKNLSPSPPFSQDEAAQYMFGEFLALSNHASNNHNVDKLAQISCAMAFSPEARTKSLDLVCSVILPSISTTIAERVEGIDFIDCVTILNERFTGFATDFEVSSAPLSFISALKDAAV</sequence>
<dbReference type="PANTHER" id="PTHR22845:SF5">
    <property type="entry name" value="APOPTOTIC PROTEASE-ACTIVATING FACTOR 1"/>
    <property type="match status" value="1"/>
</dbReference>
<dbReference type="EMBL" id="AQGS01000003">
    <property type="protein sequence ID" value="EPS45748.1"/>
    <property type="molecule type" value="Genomic_DNA"/>
</dbReference>
<reference evidence="5" key="2">
    <citation type="submission" date="2013-04" db="EMBL/GenBank/DDBJ databases">
        <title>Genomic mechanisms accounting for the adaptation to parasitism in nematode-trapping fungi.</title>
        <authorList>
            <person name="Ahren D.G."/>
        </authorList>
    </citation>
    <scope>NUCLEOTIDE SEQUENCE [LARGE SCALE GENOMIC DNA]</scope>
    <source>
        <strain evidence="5">CBS 200.50</strain>
    </source>
</reference>
<gene>
    <name evidence="4" type="ORF">H072_116</name>
</gene>
<dbReference type="GO" id="GO:0006915">
    <property type="term" value="P:apoptotic process"/>
    <property type="evidence" value="ECO:0007669"/>
    <property type="project" value="UniProtKB-ARBA"/>
</dbReference>
<dbReference type="PANTHER" id="PTHR22845">
    <property type="entry name" value="APOPTOTIC PROTEASE-ACTIVATING FACTOR 1"/>
    <property type="match status" value="1"/>
</dbReference>
<dbReference type="HOGENOM" id="CLU_340394_0_0_1"/>
<feature type="region of interest" description="Disordered" evidence="1">
    <location>
        <begin position="327"/>
        <end position="349"/>
    </location>
</feature>
<comment type="caution">
    <text evidence="4">The sequence shown here is derived from an EMBL/GenBank/DDBJ whole genome shotgun (WGS) entry which is preliminary data.</text>
</comment>
<dbReference type="OrthoDB" id="19923at2759"/>
<feature type="chain" id="PRO_5004548847" description="NB-ARC domain-containing protein" evidence="2">
    <location>
        <begin position="24"/>
        <end position="834"/>
    </location>
</feature>
<feature type="domain" description="NB-ARC" evidence="3">
    <location>
        <begin position="418"/>
        <end position="545"/>
    </location>
</feature>
<dbReference type="InterPro" id="IPR027417">
    <property type="entry name" value="P-loop_NTPase"/>
</dbReference>
<proteinExistence type="predicted"/>
<dbReference type="GO" id="GO:0005829">
    <property type="term" value="C:cytosol"/>
    <property type="evidence" value="ECO:0007669"/>
    <property type="project" value="UniProtKB-ARBA"/>
</dbReference>
<evidence type="ECO:0000259" key="3">
    <source>
        <dbReference type="Pfam" id="PF00931"/>
    </source>
</evidence>
<name>S8C1X1_DACHA</name>
<keyword evidence="2" id="KW-0732">Signal</keyword>
<evidence type="ECO:0000256" key="2">
    <source>
        <dbReference type="SAM" id="SignalP"/>
    </source>
</evidence>
<accession>S8C1X1</accession>
<evidence type="ECO:0000313" key="5">
    <source>
        <dbReference type="Proteomes" id="UP000015100"/>
    </source>
</evidence>
<dbReference type="Proteomes" id="UP000015100">
    <property type="component" value="Unassembled WGS sequence"/>
</dbReference>
<keyword evidence="5" id="KW-1185">Reference proteome</keyword>
<feature type="signal peptide" evidence="2">
    <location>
        <begin position="1"/>
        <end position="23"/>
    </location>
</feature>
<evidence type="ECO:0000256" key="1">
    <source>
        <dbReference type="SAM" id="MobiDB-lite"/>
    </source>
</evidence>
<dbReference type="eggNOG" id="ENOG502S58Q">
    <property type="taxonomic scope" value="Eukaryota"/>
</dbReference>
<protein>
    <recommendedName>
        <fullName evidence="3">NB-ARC domain-containing protein</fullName>
    </recommendedName>
</protein>
<dbReference type="STRING" id="1284197.S8C1X1"/>
<reference evidence="4 5" key="1">
    <citation type="journal article" date="2013" name="PLoS Genet.">
        <title>Genomic mechanisms accounting for the adaptation to parasitism in nematode-trapping fungi.</title>
        <authorList>
            <person name="Meerupati T."/>
            <person name="Andersson K.M."/>
            <person name="Friman E."/>
            <person name="Kumar D."/>
            <person name="Tunlid A."/>
            <person name="Ahren D."/>
        </authorList>
    </citation>
    <scope>NUCLEOTIDE SEQUENCE [LARGE SCALE GENOMIC DNA]</scope>
    <source>
        <strain evidence="4 5">CBS 200.50</strain>
    </source>
</reference>
<feature type="compositionally biased region" description="Polar residues" evidence="1">
    <location>
        <begin position="540"/>
        <end position="550"/>
    </location>
</feature>
<evidence type="ECO:0000313" key="4">
    <source>
        <dbReference type="EMBL" id="EPS45748.1"/>
    </source>
</evidence>
<dbReference type="Gene3D" id="3.40.50.300">
    <property type="entry name" value="P-loop containing nucleotide triphosphate hydrolases"/>
    <property type="match status" value="1"/>
</dbReference>